<keyword evidence="3" id="KW-1185">Reference proteome</keyword>
<feature type="compositionally biased region" description="Acidic residues" evidence="1">
    <location>
        <begin position="232"/>
        <end position="242"/>
    </location>
</feature>
<proteinExistence type="predicted"/>
<gene>
    <name evidence="2" type="ORF">NBR_LOCUS12238</name>
</gene>
<organism evidence="4">
    <name type="scientific">Nippostrongylus brasiliensis</name>
    <name type="common">Rat hookworm</name>
    <dbReference type="NCBI Taxonomy" id="27835"/>
    <lineage>
        <taxon>Eukaryota</taxon>
        <taxon>Metazoa</taxon>
        <taxon>Ecdysozoa</taxon>
        <taxon>Nematoda</taxon>
        <taxon>Chromadorea</taxon>
        <taxon>Rhabditida</taxon>
        <taxon>Rhabditina</taxon>
        <taxon>Rhabditomorpha</taxon>
        <taxon>Strongyloidea</taxon>
        <taxon>Heligmosomidae</taxon>
        <taxon>Nippostrongylus</taxon>
    </lineage>
</organism>
<dbReference type="EMBL" id="UYSL01020701">
    <property type="protein sequence ID" value="VDL75827.1"/>
    <property type="molecule type" value="Genomic_DNA"/>
</dbReference>
<name>A0A0N4Y7T1_NIPBR</name>
<sequence length="242" mass="26824">MTAGLIAQLFDTAGGPNVPVAEYCPDLLSNFSNSSGTISYETIITPRKNEQRELQFAAEGTVPKEQAHFLRELQLLPPPVIPEIVEWDLVKRINKLLLSKEQEKKTVEVQRSEKGTVQQNKRIIAEALNKFLAKPTGMAMNIATVANSKPSKLAIKVCPTEWIRTPSSPLVTLKTLEAAFNSDPYYITETELKRRKQSLSTRQARRQPSLAKATQSRTGLQQRIHTAIGPDSPEDGGSDEDS</sequence>
<reference evidence="2 3" key="2">
    <citation type="submission" date="2018-11" db="EMBL/GenBank/DDBJ databases">
        <authorList>
            <consortium name="Pathogen Informatics"/>
        </authorList>
    </citation>
    <scope>NUCLEOTIDE SEQUENCE [LARGE SCALE GENOMIC DNA]</scope>
</reference>
<dbReference type="Proteomes" id="UP000271162">
    <property type="component" value="Unassembled WGS sequence"/>
</dbReference>
<evidence type="ECO:0000313" key="3">
    <source>
        <dbReference type="Proteomes" id="UP000271162"/>
    </source>
</evidence>
<accession>A0A0N4Y7T1</accession>
<reference evidence="4" key="1">
    <citation type="submission" date="2017-02" db="UniProtKB">
        <authorList>
            <consortium name="WormBaseParasite"/>
        </authorList>
    </citation>
    <scope>IDENTIFICATION</scope>
</reference>
<evidence type="ECO:0000313" key="4">
    <source>
        <dbReference type="WBParaSite" id="NBR_0001223701-mRNA-1"/>
    </source>
</evidence>
<feature type="compositionally biased region" description="Polar residues" evidence="1">
    <location>
        <begin position="212"/>
        <end position="224"/>
    </location>
</feature>
<evidence type="ECO:0000256" key="1">
    <source>
        <dbReference type="SAM" id="MobiDB-lite"/>
    </source>
</evidence>
<feature type="region of interest" description="Disordered" evidence="1">
    <location>
        <begin position="194"/>
        <end position="242"/>
    </location>
</feature>
<evidence type="ECO:0000313" key="2">
    <source>
        <dbReference type="EMBL" id="VDL75827.1"/>
    </source>
</evidence>
<dbReference type="AlphaFoldDB" id="A0A0N4Y7T1"/>
<dbReference type="OMA" id="CPTELIR"/>
<dbReference type="WBParaSite" id="NBR_0001223701-mRNA-1">
    <property type="protein sequence ID" value="NBR_0001223701-mRNA-1"/>
    <property type="gene ID" value="NBR_0001223701"/>
</dbReference>
<protein>
    <submittedName>
        <fullName evidence="4">Cilia- and flagella-associated protein 206</fullName>
    </submittedName>
</protein>